<dbReference type="SMART" id="SM00028">
    <property type="entry name" value="TPR"/>
    <property type="match status" value="4"/>
</dbReference>
<comment type="caution">
    <text evidence="4">The sequence shown here is derived from an EMBL/GenBank/DDBJ whole genome shotgun (WGS) entry which is preliminary data.</text>
</comment>
<dbReference type="Pfam" id="PF03704">
    <property type="entry name" value="BTAD"/>
    <property type="match status" value="1"/>
</dbReference>
<feature type="domain" description="Bacterial transcriptional activator" evidence="3">
    <location>
        <begin position="92"/>
        <end position="193"/>
    </location>
</feature>
<evidence type="ECO:0000256" key="1">
    <source>
        <dbReference type="ARBA" id="ARBA00023012"/>
    </source>
</evidence>
<name>A0ABV6WYA8_9ACTN</name>
<dbReference type="InterPro" id="IPR027417">
    <property type="entry name" value="P-loop_NTPase"/>
</dbReference>
<sequence>MGGRVLGMVHISGVSGREVSGTTKAVSVFALLALSPDRSCSQAELFRCVWPGVRYDRVRLDRALSDLRGILGKSSVVTRSGTCQLRVPDEEIDLFRFRRAEEGARRLPPQAKFDALGLALEEWGEGEPLGDLPGPEFARHREELRQELFRAVQARCEAAYRAKQEKWLRAESEKWRSRLPGESWAFRYYLLAHAPLRSGARLVGEIQGWRDRHGSPDGELQRVIDHLTGNPVARPALLPFPPPNQLPARSRRAVGRDQELEELTEAVLRGRRLLGPAVIVVTGLAGIGKTLLVNQAAHQVRTDFPDGVLHAGLRGFAGAGMRQADTEEILDRFLAELSPDPTAVGVDAKSAALRSVLAERSVLILLDDARDAEQVAPLLPGDGSSVVVITSRRKLGQLRSRYPVHVQALQRLDDGAALEILQEGVAPADRPKYALPFAELARFCGGHPLALTVLARRLDGPLVAGMHALSWKLKEVQGRMDALDDEASEQSVQAVLQCSEEALSESGRRLLWQLATHPGPSISWQAVMDLGLAGGGDGADQALAVLLDANLVESRSGRYQLHDLVRAYALQRVRPVAEERQAEFEKETVTLILEHELQNIWACDRLLDNRRSLPIGEPDRVTVAEPEGLDDALSLLESEYETAVRCVELALEHGDDHYSWLLPTAMVTFQWRRNLSAARRGLTYACEAAERCAPNPYRAMVYRMLGGSHWNMGEYAQAEGCQRRAVRLSELDDTPESKLSLARSLHALGLTRRKQGEAQDAEQLHRRAAALHRELADVSGEAAALNAIGTLLCDWGEYEQALQLCMQAFEAVRGTSDQAGVGDVLYTLGVIRLSRGEQDMALTLFEEACDAYRAAGHRPGEEKVLLGYYADALLLAGRREEAVLVLERALVLRQLSGGSGVAEVRDRLEALR</sequence>
<keyword evidence="1" id="KW-0902">Two-component regulatory system</keyword>
<dbReference type="PANTHER" id="PTHR47691:SF3">
    <property type="entry name" value="HTH-TYPE TRANSCRIPTIONAL REGULATOR RV0890C-RELATED"/>
    <property type="match status" value="1"/>
</dbReference>
<proteinExistence type="predicted"/>
<dbReference type="Proteomes" id="UP001592530">
    <property type="component" value="Unassembled WGS sequence"/>
</dbReference>
<dbReference type="RefSeq" id="WP_380550329.1">
    <property type="nucleotide sequence ID" value="NZ_JBHEZY010000002.1"/>
</dbReference>
<evidence type="ECO:0000259" key="2">
    <source>
        <dbReference type="Pfam" id="PF00931"/>
    </source>
</evidence>
<protein>
    <submittedName>
        <fullName evidence="4">Tetratricopeptide repeat protein</fullName>
    </submittedName>
</protein>
<dbReference type="Pfam" id="PF00931">
    <property type="entry name" value="NB-ARC"/>
    <property type="match status" value="1"/>
</dbReference>
<dbReference type="Gene3D" id="1.25.40.10">
    <property type="entry name" value="Tetratricopeptide repeat domain"/>
    <property type="match status" value="2"/>
</dbReference>
<organism evidence="4 5">
    <name type="scientific">Streptacidiphilus alkalitolerans</name>
    <dbReference type="NCBI Taxonomy" id="3342712"/>
    <lineage>
        <taxon>Bacteria</taxon>
        <taxon>Bacillati</taxon>
        <taxon>Actinomycetota</taxon>
        <taxon>Actinomycetes</taxon>
        <taxon>Kitasatosporales</taxon>
        <taxon>Streptomycetaceae</taxon>
        <taxon>Streptacidiphilus</taxon>
    </lineage>
</organism>
<dbReference type="InterPro" id="IPR005158">
    <property type="entry name" value="BTAD"/>
</dbReference>
<accession>A0ABV6WYA8</accession>
<dbReference type="InterPro" id="IPR002182">
    <property type="entry name" value="NB-ARC"/>
</dbReference>
<evidence type="ECO:0000313" key="5">
    <source>
        <dbReference type="Proteomes" id="UP001592530"/>
    </source>
</evidence>
<reference evidence="4 5" key="1">
    <citation type="submission" date="2024-09" db="EMBL/GenBank/DDBJ databases">
        <authorList>
            <person name="Lee S.D."/>
        </authorList>
    </citation>
    <scope>NUCLEOTIDE SEQUENCE [LARGE SCALE GENOMIC DNA]</scope>
    <source>
        <strain evidence="4 5">N1-3</strain>
    </source>
</reference>
<dbReference type="Gene3D" id="3.40.50.300">
    <property type="entry name" value="P-loop containing nucleotide triphosphate hydrolases"/>
    <property type="match status" value="1"/>
</dbReference>
<dbReference type="Pfam" id="PF13424">
    <property type="entry name" value="TPR_12"/>
    <property type="match status" value="2"/>
</dbReference>
<dbReference type="SUPFAM" id="SSF46894">
    <property type="entry name" value="C-terminal effector domain of the bipartite response regulators"/>
    <property type="match status" value="1"/>
</dbReference>
<dbReference type="Gene3D" id="1.10.10.10">
    <property type="entry name" value="Winged helix-like DNA-binding domain superfamily/Winged helix DNA-binding domain"/>
    <property type="match status" value="1"/>
</dbReference>
<dbReference type="SUPFAM" id="SSF52540">
    <property type="entry name" value="P-loop containing nucleoside triphosphate hydrolases"/>
    <property type="match status" value="1"/>
</dbReference>
<feature type="domain" description="NB-ARC" evidence="2">
    <location>
        <begin position="259"/>
        <end position="427"/>
    </location>
</feature>
<gene>
    <name evidence="4" type="ORF">ACEZDB_07980</name>
</gene>
<dbReference type="InterPro" id="IPR016032">
    <property type="entry name" value="Sig_transdc_resp-reg_C-effctor"/>
</dbReference>
<dbReference type="InterPro" id="IPR036388">
    <property type="entry name" value="WH-like_DNA-bd_sf"/>
</dbReference>
<dbReference type="SUPFAM" id="SSF48452">
    <property type="entry name" value="TPR-like"/>
    <property type="match status" value="2"/>
</dbReference>
<dbReference type="InterPro" id="IPR019734">
    <property type="entry name" value="TPR_rpt"/>
</dbReference>
<dbReference type="PRINTS" id="PR00364">
    <property type="entry name" value="DISEASERSIST"/>
</dbReference>
<evidence type="ECO:0000259" key="3">
    <source>
        <dbReference type="Pfam" id="PF03704"/>
    </source>
</evidence>
<dbReference type="PANTHER" id="PTHR47691">
    <property type="entry name" value="REGULATOR-RELATED"/>
    <property type="match status" value="1"/>
</dbReference>
<dbReference type="InterPro" id="IPR011990">
    <property type="entry name" value="TPR-like_helical_dom_sf"/>
</dbReference>
<evidence type="ECO:0000313" key="4">
    <source>
        <dbReference type="EMBL" id="MFC1430604.1"/>
    </source>
</evidence>
<dbReference type="EMBL" id="JBHEZY010000002">
    <property type="protein sequence ID" value="MFC1430604.1"/>
    <property type="molecule type" value="Genomic_DNA"/>
</dbReference>